<dbReference type="AlphaFoldDB" id="A0A016UG82"/>
<name>A0A016UG82_9BILA</name>
<gene>
    <name evidence="1" type="primary">Acey_s0042.g601</name>
    <name evidence="1" type="ORF">Y032_0042g601</name>
</gene>
<organism evidence="1 2">
    <name type="scientific">Ancylostoma ceylanicum</name>
    <dbReference type="NCBI Taxonomy" id="53326"/>
    <lineage>
        <taxon>Eukaryota</taxon>
        <taxon>Metazoa</taxon>
        <taxon>Ecdysozoa</taxon>
        <taxon>Nematoda</taxon>
        <taxon>Chromadorea</taxon>
        <taxon>Rhabditida</taxon>
        <taxon>Rhabditina</taxon>
        <taxon>Rhabditomorpha</taxon>
        <taxon>Strongyloidea</taxon>
        <taxon>Ancylostomatidae</taxon>
        <taxon>Ancylostomatinae</taxon>
        <taxon>Ancylostoma</taxon>
    </lineage>
</organism>
<sequence length="93" mass="10345">MFSIADGGLDCTDLNLSLPYTIYLTAFAITPPINLDPHYIMFSSTPLTVQLKVKLTLTVAIALQRTIVRSTLILDRFLTMRMASGFIFSFSLP</sequence>
<accession>A0A016UG82</accession>
<dbReference type="Proteomes" id="UP000024635">
    <property type="component" value="Unassembled WGS sequence"/>
</dbReference>
<dbReference type="OrthoDB" id="5794962at2759"/>
<keyword evidence="2" id="KW-1185">Reference proteome</keyword>
<reference evidence="2" key="1">
    <citation type="journal article" date="2015" name="Nat. Genet.">
        <title>The genome and transcriptome of the zoonotic hookworm Ancylostoma ceylanicum identify infection-specific gene families.</title>
        <authorList>
            <person name="Schwarz E.M."/>
            <person name="Hu Y."/>
            <person name="Antoshechkin I."/>
            <person name="Miller M.M."/>
            <person name="Sternberg P.W."/>
            <person name="Aroian R.V."/>
        </authorList>
    </citation>
    <scope>NUCLEOTIDE SEQUENCE</scope>
    <source>
        <strain evidence="2">HY135</strain>
    </source>
</reference>
<comment type="caution">
    <text evidence="1">The sequence shown here is derived from an EMBL/GenBank/DDBJ whole genome shotgun (WGS) entry which is preliminary data.</text>
</comment>
<evidence type="ECO:0000313" key="2">
    <source>
        <dbReference type="Proteomes" id="UP000024635"/>
    </source>
</evidence>
<dbReference type="EMBL" id="JARK01001378">
    <property type="protein sequence ID" value="EYC13921.1"/>
    <property type="molecule type" value="Genomic_DNA"/>
</dbReference>
<evidence type="ECO:0000313" key="1">
    <source>
        <dbReference type="EMBL" id="EYC13921.1"/>
    </source>
</evidence>
<protein>
    <submittedName>
        <fullName evidence="1">Uncharacterized protein</fullName>
    </submittedName>
</protein>
<proteinExistence type="predicted"/>